<dbReference type="Proteomes" id="UP000237271">
    <property type="component" value="Unassembled WGS sequence"/>
</dbReference>
<proteinExistence type="predicted"/>
<reference evidence="1 2" key="1">
    <citation type="journal article" date="2017" name="Genome Biol. Evol.">
        <title>Phytophthora megakarya and P. palmivora, closely related causal agents of cacao black pod rot, underwent increases in genome sizes and gene numbers by different mechanisms.</title>
        <authorList>
            <person name="Ali S.S."/>
            <person name="Shao J."/>
            <person name="Lary D.J."/>
            <person name="Kronmiller B."/>
            <person name="Shen D."/>
            <person name="Strem M.D."/>
            <person name="Amoako-Attah I."/>
            <person name="Akrofi A.Y."/>
            <person name="Begoude B.A."/>
            <person name="Ten Hoopen G.M."/>
            <person name="Coulibaly K."/>
            <person name="Kebe B.I."/>
            <person name="Melnick R.L."/>
            <person name="Guiltinan M.J."/>
            <person name="Tyler B.M."/>
            <person name="Meinhardt L.W."/>
            <person name="Bailey B.A."/>
        </authorList>
    </citation>
    <scope>NUCLEOTIDE SEQUENCE [LARGE SCALE GENOMIC DNA]</scope>
    <source>
        <strain evidence="2">sbr112.9</strain>
    </source>
</reference>
<keyword evidence="2" id="KW-1185">Reference proteome</keyword>
<evidence type="ECO:0000313" key="1">
    <source>
        <dbReference type="EMBL" id="POM80376.1"/>
    </source>
</evidence>
<dbReference type="AlphaFoldDB" id="A0A2P4YRH0"/>
<name>A0A2P4YRH0_9STRA</name>
<sequence>MGDPTTKSVAKNLQTQQLHGWIKSGKSVDDAFTILKFARKDDGVIVSRKLDILEEFINLKGDGYLIGTLTKLFGGNSNLALILERASPTKKATMLQKRQFAEWVNAGVKPDNMMYTIWKTRTTNEQKSIADKYKAWTADMILNSE</sequence>
<protein>
    <submittedName>
        <fullName evidence="1">Secreted RxLR effector peptide protein</fullName>
    </submittedName>
</protein>
<comment type="caution">
    <text evidence="1">The sequence shown here is derived from an EMBL/GenBank/DDBJ whole genome shotgun (WGS) entry which is preliminary data.</text>
</comment>
<evidence type="ECO:0000313" key="2">
    <source>
        <dbReference type="Proteomes" id="UP000237271"/>
    </source>
</evidence>
<gene>
    <name evidence="1" type="ORF">PHPALM_1794</name>
</gene>
<accession>A0A2P4YRH0</accession>
<organism evidence="1 2">
    <name type="scientific">Phytophthora palmivora</name>
    <dbReference type="NCBI Taxonomy" id="4796"/>
    <lineage>
        <taxon>Eukaryota</taxon>
        <taxon>Sar</taxon>
        <taxon>Stramenopiles</taxon>
        <taxon>Oomycota</taxon>
        <taxon>Peronosporomycetes</taxon>
        <taxon>Peronosporales</taxon>
        <taxon>Peronosporaceae</taxon>
        <taxon>Phytophthora</taxon>
    </lineage>
</organism>
<dbReference type="EMBL" id="NCKW01000505">
    <property type="protein sequence ID" value="POM80376.1"/>
    <property type="molecule type" value="Genomic_DNA"/>
</dbReference>
<dbReference type="OrthoDB" id="126417at2759"/>